<evidence type="ECO:0000256" key="4">
    <source>
        <dbReference type="ARBA" id="ARBA00022679"/>
    </source>
</evidence>
<dbReference type="AlphaFoldDB" id="A0AAP0EI82"/>
<dbReference type="PANTHER" id="PTHR27002:SF814">
    <property type="entry name" value="CYSTEINE-RICH RECEPTOR-LIKE PROTEIN KINASE 10"/>
    <property type="match status" value="1"/>
</dbReference>
<dbReference type="GO" id="GO:0004674">
    <property type="term" value="F:protein serine/threonine kinase activity"/>
    <property type="evidence" value="ECO:0007669"/>
    <property type="project" value="UniProtKB-KW"/>
</dbReference>
<reference evidence="20 21" key="1">
    <citation type="submission" date="2024-01" db="EMBL/GenBank/DDBJ databases">
        <title>Genome assemblies of Stephania.</title>
        <authorList>
            <person name="Yang L."/>
        </authorList>
    </citation>
    <scope>NUCLEOTIDE SEQUENCE [LARGE SCALE GENOMIC DNA]</scope>
    <source>
        <strain evidence="20">YNDBR</strain>
        <tissue evidence="20">Leaf</tissue>
    </source>
</reference>
<evidence type="ECO:0000256" key="17">
    <source>
        <dbReference type="SAM" id="Phobius"/>
    </source>
</evidence>
<dbReference type="PROSITE" id="PS00108">
    <property type="entry name" value="PROTEIN_KINASE_ST"/>
    <property type="match status" value="1"/>
</dbReference>
<dbReference type="Pfam" id="PF11883">
    <property type="entry name" value="DUF3403"/>
    <property type="match status" value="1"/>
</dbReference>
<evidence type="ECO:0000256" key="10">
    <source>
        <dbReference type="ARBA" id="ARBA00022840"/>
    </source>
</evidence>
<dbReference type="Pfam" id="PF01657">
    <property type="entry name" value="Stress-antifung"/>
    <property type="match status" value="2"/>
</dbReference>
<dbReference type="Gene3D" id="1.10.510.10">
    <property type="entry name" value="Transferase(Phosphotransferase) domain 1"/>
    <property type="match status" value="2"/>
</dbReference>
<evidence type="ECO:0000256" key="15">
    <source>
        <dbReference type="ARBA" id="ARBA00047899"/>
    </source>
</evidence>
<feature type="domain" description="Gnk2-homologous" evidence="19">
    <location>
        <begin position="7"/>
        <end position="110"/>
    </location>
</feature>
<dbReference type="Gene3D" id="3.30.430.20">
    <property type="entry name" value="Gnk2 domain, C-X8-C-X2-C motif"/>
    <property type="match status" value="2"/>
</dbReference>
<keyword evidence="6" id="KW-0732">Signal</keyword>
<dbReference type="InterPro" id="IPR001245">
    <property type="entry name" value="Ser-Thr/Tyr_kinase_cat_dom"/>
</dbReference>
<evidence type="ECO:0000256" key="8">
    <source>
        <dbReference type="ARBA" id="ARBA00022741"/>
    </source>
</evidence>
<comment type="catalytic activity">
    <reaction evidence="15">
        <text>L-threonyl-[protein] + ATP = O-phospho-L-threonyl-[protein] + ADP + H(+)</text>
        <dbReference type="Rhea" id="RHEA:46608"/>
        <dbReference type="Rhea" id="RHEA-COMP:11060"/>
        <dbReference type="Rhea" id="RHEA-COMP:11605"/>
        <dbReference type="ChEBI" id="CHEBI:15378"/>
        <dbReference type="ChEBI" id="CHEBI:30013"/>
        <dbReference type="ChEBI" id="CHEBI:30616"/>
        <dbReference type="ChEBI" id="CHEBI:61977"/>
        <dbReference type="ChEBI" id="CHEBI:456216"/>
        <dbReference type="EC" id="2.7.11.1"/>
    </reaction>
</comment>
<keyword evidence="14" id="KW-0325">Glycoprotein</keyword>
<evidence type="ECO:0000259" key="19">
    <source>
        <dbReference type="PROSITE" id="PS51473"/>
    </source>
</evidence>
<dbReference type="SMART" id="SM00220">
    <property type="entry name" value="S_TKc"/>
    <property type="match status" value="1"/>
</dbReference>
<feature type="domain" description="Protein kinase" evidence="18">
    <location>
        <begin position="328"/>
        <end position="585"/>
    </location>
</feature>
<name>A0AAP0EI82_9MAGN</name>
<dbReference type="EC" id="2.7.11.1" evidence="2"/>
<gene>
    <name evidence="20" type="ORF">Syun_027063</name>
</gene>
<protein>
    <recommendedName>
        <fullName evidence="2">non-specific serine/threonine protein kinase</fullName>
        <ecNumber evidence="2">2.7.11.1</ecNumber>
    </recommendedName>
</protein>
<feature type="transmembrane region" description="Helical" evidence="17">
    <location>
        <begin position="260"/>
        <end position="280"/>
    </location>
</feature>
<dbReference type="CDD" id="cd23509">
    <property type="entry name" value="Gnk2-like"/>
    <property type="match status" value="2"/>
</dbReference>
<organism evidence="20 21">
    <name type="scientific">Stephania yunnanensis</name>
    <dbReference type="NCBI Taxonomy" id="152371"/>
    <lineage>
        <taxon>Eukaryota</taxon>
        <taxon>Viridiplantae</taxon>
        <taxon>Streptophyta</taxon>
        <taxon>Embryophyta</taxon>
        <taxon>Tracheophyta</taxon>
        <taxon>Spermatophyta</taxon>
        <taxon>Magnoliopsida</taxon>
        <taxon>Ranunculales</taxon>
        <taxon>Menispermaceae</taxon>
        <taxon>Menispermoideae</taxon>
        <taxon>Cissampelideae</taxon>
        <taxon>Stephania</taxon>
    </lineage>
</organism>
<evidence type="ECO:0000256" key="14">
    <source>
        <dbReference type="ARBA" id="ARBA00023180"/>
    </source>
</evidence>
<dbReference type="Gene3D" id="3.30.200.20">
    <property type="entry name" value="Phosphorylase Kinase, domain 1"/>
    <property type="match status" value="1"/>
</dbReference>
<evidence type="ECO:0000256" key="5">
    <source>
        <dbReference type="ARBA" id="ARBA00022692"/>
    </source>
</evidence>
<evidence type="ECO:0000256" key="16">
    <source>
        <dbReference type="ARBA" id="ARBA00048679"/>
    </source>
</evidence>
<evidence type="ECO:0000313" key="20">
    <source>
        <dbReference type="EMBL" id="KAK9092152.1"/>
    </source>
</evidence>
<evidence type="ECO:0000256" key="2">
    <source>
        <dbReference type="ARBA" id="ARBA00012513"/>
    </source>
</evidence>
<dbReference type="PROSITE" id="PS50011">
    <property type="entry name" value="PROTEIN_KINASE_DOM"/>
    <property type="match status" value="1"/>
</dbReference>
<accession>A0AAP0EI82</accession>
<keyword evidence="10" id="KW-0067">ATP-binding</keyword>
<keyword evidence="5 17" id="KW-0812">Transmembrane</keyword>
<dbReference type="FunFam" id="3.30.200.20:FF:000195">
    <property type="entry name" value="G-type lectin S-receptor-like serine/threonine-protein kinase"/>
    <property type="match status" value="1"/>
</dbReference>
<dbReference type="PANTHER" id="PTHR27002">
    <property type="entry name" value="RECEPTOR-LIKE SERINE/THREONINE-PROTEIN KINASE SD1-8"/>
    <property type="match status" value="1"/>
</dbReference>
<evidence type="ECO:0000256" key="3">
    <source>
        <dbReference type="ARBA" id="ARBA00022527"/>
    </source>
</evidence>
<dbReference type="SUPFAM" id="SSF56112">
    <property type="entry name" value="Protein kinase-like (PK-like)"/>
    <property type="match status" value="1"/>
</dbReference>
<dbReference type="Proteomes" id="UP001420932">
    <property type="component" value="Unassembled WGS sequence"/>
</dbReference>
<keyword evidence="3" id="KW-0723">Serine/threonine-protein kinase</keyword>
<dbReference type="InterPro" id="IPR008271">
    <property type="entry name" value="Ser/Thr_kinase_AS"/>
</dbReference>
<keyword evidence="13" id="KW-1015">Disulfide bond</keyword>
<keyword evidence="4" id="KW-0808">Transferase</keyword>
<dbReference type="FunFam" id="1.10.510.10:FF:001019">
    <property type="entry name" value="G-type lectin S-receptor-like serine/threonine-protein kinase B120"/>
    <property type="match status" value="1"/>
</dbReference>
<evidence type="ECO:0000256" key="9">
    <source>
        <dbReference type="ARBA" id="ARBA00022777"/>
    </source>
</evidence>
<keyword evidence="7" id="KW-0677">Repeat</keyword>
<dbReference type="InterPro" id="IPR021820">
    <property type="entry name" value="S-locus_recpt_kinase_C"/>
</dbReference>
<keyword evidence="12 17" id="KW-0472">Membrane</keyword>
<comment type="subcellular location">
    <subcellularLocation>
        <location evidence="1">Membrane</location>
        <topology evidence="1">Single-pass membrane protein</topology>
    </subcellularLocation>
</comment>
<keyword evidence="9" id="KW-0418">Kinase</keyword>
<evidence type="ECO:0000256" key="11">
    <source>
        <dbReference type="ARBA" id="ARBA00022989"/>
    </source>
</evidence>
<dbReference type="PROSITE" id="PS51473">
    <property type="entry name" value="GNK2"/>
    <property type="match status" value="2"/>
</dbReference>
<dbReference type="GO" id="GO:0005886">
    <property type="term" value="C:plasma membrane"/>
    <property type="evidence" value="ECO:0007669"/>
    <property type="project" value="TreeGrafter"/>
</dbReference>
<evidence type="ECO:0000313" key="21">
    <source>
        <dbReference type="Proteomes" id="UP001420932"/>
    </source>
</evidence>
<dbReference type="Pfam" id="PF07714">
    <property type="entry name" value="PK_Tyr_Ser-Thr"/>
    <property type="match status" value="1"/>
</dbReference>
<comment type="caution">
    <text evidence="20">The sequence shown here is derived from an EMBL/GenBank/DDBJ whole genome shotgun (WGS) entry which is preliminary data.</text>
</comment>
<proteinExistence type="predicted"/>
<dbReference type="InterPro" id="IPR000719">
    <property type="entry name" value="Prot_kinase_dom"/>
</dbReference>
<comment type="catalytic activity">
    <reaction evidence="16">
        <text>L-seryl-[protein] + ATP = O-phospho-L-seryl-[protein] + ADP + H(+)</text>
        <dbReference type="Rhea" id="RHEA:17989"/>
        <dbReference type="Rhea" id="RHEA-COMP:9863"/>
        <dbReference type="Rhea" id="RHEA-COMP:11604"/>
        <dbReference type="ChEBI" id="CHEBI:15378"/>
        <dbReference type="ChEBI" id="CHEBI:29999"/>
        <dbReference type="ChEBI" id="CHEBI:30616"/>
        <dbReference type="ChEBI" id="CHEBI:83421"/>
        <dbReference type="ChEBI" id="CHEBI:456216"/>
        <dbReference type="EC" id="2.7.11.1"/>
    </reaction>
</comment>
<evidence type="ECO:0000259" key="18">
    <source>
        <dbReference type="PROSITE" id="PS50011"/>
    </source>
</evidence>
<evidence type="ECO:0000256" key="12">
    <source>
        <dbReference type="ARBA" id="ARBA00023136"/>
    </source>
</evidence>
<dbReference type="GO" id="GO:0005524">
    <property type="term" value="F:ATP binding"/>
    <property type="evidence" value="ECO:0007669"/>
    <property type="project" value="UniProtKB-KW"/>
</dbReference>
<keyword evidence="11 17" id="KW-1133">Transmembrane helix</keyword>
<dbReference type="FunFam" id="3.30.430.20:FF:000003">
    <property type="entry name" value="Cysteine-rich RLK (RECEPTOR-like protein kinase) 10"/>
    <property type="match status" value="1"/>
</dbReference>
<dbReference type="InterPro" id="IPR038408">
    <property type="entry name" value="GNK2_sf"/>
</dbReference>
<evidence type="ECO:0000256" key="1">
    <source>
        <dbReference type="ARBA" id="ARBA00004167"/>
    </source>
</evidence>
<dbReference type="InterPro" id="IPR011009">
    <property type="entry name" value="Kinase-like_dom_sf"/>
</dbReference>
<dbReference type="EMBL" id="JBBNAF010000012">
    <property type="protein sequence ID" value="KAK9092152.1"/>
    <property type="molecule type" value="Genomic_DNA"/>
</dbReference>
<evidence type="ECO:0000256" key="6">
    <source>
        <dbReference type="ARBA" id="ARBA00022729"/>
    </source>
</evidence>
<sequence length="585" mass="65089">MADPTEKYLYHHCGETGNFSDTSAYATNLKQLLSLLSSNVTSRNGYRNNSVGLESDRVYGAIMCRGDIEIQLCKLCVDSAMPNLTRLCPWQKESLIWYEYCMLRYSNKMFFSVVQTSSPVPLLNAQNTSDPDGFYQVLEELMRSLTIAATRRYPGALFAADERKFSDNQIYGLVQCTGDLSSSDCSFCLGALVGQLSTCCKRPTGGSLILPSCYLKYDIRPFSESRTVALYSPPPPSLMNSTPPKGDSGKGEVGKTIKLILIPTALTIGVLLIGALCCFIHRQKFKRPKKQGAPVGTRFKSSTSHEFQNGPEVNCFSLTSILAATDCFSAVNKLGEGGFGPVYQGTLLDGLEIAVKRLSKNSGQGLEEFMNEVTVIAKLQHKNLVRLLGCCIQEEEKMLVYEYMPNKSLDKHLFDPSKRANLDWNLRYHIIEGIAQGILYLHKYSRLRIIHRDLKASNILLDDSMNPKISDFGMARIFGGNQTEANTGRAWELWKEGKALELMDESIRESHVPLEVLKCIQIGLLCIQEDPAARPTMSLIVSMFGNYSSTLPLPKHPGFFLRRPSITSKQSCSVNEVTITSTMPR</sequence>
<keyword evidence="8" id="KW-0547">Nucleotide-binding</keyword>
<keyword evidence="21" id="KW-1185">Reference proteome</keyword>
<evidence type="ECO:0000256" key="13">
    <source>
        <dbReference type="ARBA" id="ARBA00023157"/>
    </source>
</evidence>
<dbReference type="InterPro" id="IPR002902">
    <property type="entry name" value="GNK2"/>
</dbReference>
<evidence type="ECO:0000256" key="7">
    <source>
        <dbReference type="ARBA" id="ARBA00022737"/>
    </source>
</evidence>
<feature type="domain" description="Gnk2-homologous" evidence="19">
    <location>
        <begin position="116"/>
        <end position="222"/>
    </location>
</feature>